<feature type="compositionally biased region" description="Low complexity" evidence="1">
    <location>
        <begin position="128"/>
        <end position="139"/>
    </location>
</feature>
<dbReference type="OrthoDB" id="264874at2"/>
<reference evidence="3 4" key="1">
    <citation type="submission" date="2019-02" db="EMBL/GenBank/DDBJ databases">
        <title>Deep-cultivation of Planctomycetes and their phenomic and genomic characterization uncovers novel biology.</title>
        <authorList>
            <person name="Wiegand S."/>
            <person name="Jogler M."/>
            <person name="Boedeker C."/>
            <person name="Pinto D."/>
            <person name="Vollmers J."/>
            <person name="Rivas-Marin E."/>
            <person name="Kohn T."/>
            <person name="Peeters S.H."/>
            <person name="Heuer A."/>
            <person name="Rast P."/>
            <person name="Oberbeckmann S."/>
            <person name="Bunk B."/>
            <person name="Jeske O."/>
            <person name="Meyerdierks A."/>
            <person name="Storesund J.E."/>
            <person name="Kallscheuer N."/>
            <person name="Luecker S."/>
            <person name="Lage O.M."/>
            <person name="Pohl T."/>
            <person name="Merkel B.J."/>
            <person name="Hornburger P."/>
            <person name="Mueller R.-W."/>
            <person name="Bruemmer F."/>
            <person name="Labrenz M."/>
            <person name="Spormann A.M."/>
            <person name="Op Den Camp H."/>
            <person name="Overmann J."/>
            <person name="Amann R."/>
            <person name="Jetten M.S.M."/>
            <person name="Mascher T."/>
            <person name="Medema M.H."/>
            <person name="Devos D.P."/>
            <person name="Kaster A.-K."/>
            <person name="Ovreas L."/>
            <person name="Rohde M."/>
            <person name="Galperin M.Y."/>
            <person name="Jogler C."/>
        </authorList>
    </citation>
    <scope>NUCLEOTIDE SEQUENCE [LARGE SCALE GENOMIC DNA]</scope>
    <source>
        <strain evidence="3 4">Pla52o</strain>
    </source>
</reference>
<feature type="transmembrane region" description="Helical" evidence="2">
    <location>
        <begin position="36"/>
        <end position="60"/>
    </location>
</feature>
<evidence type="ECO:0000256" key="1">
    <source>
        <dbReference type="SAM" id="MobiDB-lite"/>
    </source>
</evidence>
<gene>
    <name evidence="3" type="ORF">Pla52o_54370</name>
</gene>
<evidence type="ECO:0000313" key="4">
    <source>
        <dbReference type="Proteomes" id="UP000316304"/>
    </source>
</evidence>
<organism evidence="3 4">
    <name type="scientific">Novipirellula galeiformis</name>
    <dbReference type="NCBI Taxonomy" id="2528004"/>
    <lineage>
        <taxon>Bacteria</taxon>
        <taxon>Pseudomonadati</taxon>
        <taxon>Planctomycetota</taxon>
        <taxon>Planctomycetia</taxon>
        <taxon>Pirellulales</taxon>
        <taxon>Pirellulaceae</taxon>
        <taxon>Novipirellula</taxon>
    </lineage>
</organism>
<keyword evidence="2" id="KW-1133">Transmembrane helix</keyword>
<sequence length="310" mass="34680">MSSAVAEHPSDSLSLEQMREERRRERAKLRTSRFDLVSSLFMALILFIGTFVLMLFIVWWTSRLSFPPKAIKPIIENPAGRGENAEGFERDFEPPGAEEVEELMEPTLQDTIEAVTDAVSNVAATLDTMNTNATASTTGTGKGDSRPPGPEGEGEDIVPRFERWQLNFTAKALGDYAEQLDFYEIELGAIGGSIQGVDVVNGLAGSPKSRRIVDTESEKRLYFMWTSPSPLMQFDRQLLQKAGVQLANRQMMKFIPTNLENQLAQIELEYSTAKGHPSVTEIAKTIFESKADGSSYKFEVIDQRYRKPKK</sequence>
<evidence type="ECO:0000256" key="2">
    <source>
        <dbReference type="SAM" id="Phobius"/>
    </source>
</evidence>
<dbReference type="AlphaFoldDB" id="A0A5C6BXP3"/>
<evidence type="ECO:0000313" key="3">
    <source>
        <dbReference type="EMBL" id="TWU17100.1"/>
    </source>
</evidence>
<dbReference type="RefSeq" id="WP_146597346.1">
    <property type="nucleotide sequence ID" value="NZ_SJPT01000015.1"/>
</dbReference>
<feature type="region of interest" description="Disordered" evidence="1">
    <location>
        <begin position="127"/>
        <end position="156"/>
    </location>
</feature>
<keyword evidence="4" id="KW-1185">Reference proteome</keyword>
<evidence type="ECO:0008006" key="5">
    <source>
        <dbReference type="Google" id="ProtNLM"/>
    </source>
</evidence>
<dbReference type="Proteomes" id="UP000316304">
    <property type="component" value="Unassembled WGS sequence"/>
</dbReference>
<keyword evidence="2" id="KW-0812">Transmembrane</keyword>
<comment type="caution">
    <text evidence="3">The sequence shown here is derived from an EMBL/GenBank/DDBJ whole genome shotgun (WGS) entry which is preliminary data.</text>
</comment>
<accession>A0A5C6BXP3</accession>
<dbReference type="EMBL" id="SJPT01000015">
    <property type="protein sequence ID" value="TWU17100.1"/>
    <property type="molecule type" value="Genomic_DNA"/>
</dbReference>
<protein>
    <recommendedName>
        <fullName evidence="5">Transmembrane protein</fullName>
    </recommendedName>
</protein>
<keyword evidence="2" id="KW-0472">Membrane</keyword>
<proteinExistence type="predicted"/>
<name>A0A5C6BXP3_9BACT</name>